<dbReference type="GO" id="GO:0005524">
    <property type="term" value="F:ATP binding"/>
    <property type="evidence" value="ECO:0007669"/>
    <property type="project" value="InterPro"/>
</dbReference>
<dbReference type="Proteomes" id="UP000580051">
    <property type="component" value="Unassembled WGS sequence"/>
</dbReference>
<dbReference type="Gene3D" id="3.40.50.300">
    <property type="entry name" value="P-loop containing nucleotide triphosphate hydrolases"/>
    <property type="match status" value="1"/>
</dbReference>
<reference evidence="3 4" key="1">
    <citation type="journal article" date="2020" name="Front. Microbiol.">
        <title>Single-cell genomics of novel Actinobacteria with the Wood-Ljungdahl pathway discovered in a serpentinizing system.</title>
        <authorList>
            <person name="Merino N."/>
            <person name="Kawai M."/>
            <person name="Boyd E.S."/>
            <person name="Colman D.R."/>
            <person name="McGlynn S.E."/>
            <person name="Nealson K.H."/>
            <person name="Kurokawa K."/>
            <person name="Hongoh Y."/>
        </authorList>
    </citation>
    <scope>NUCLEOTIDE SEQUENCE [LARGE SCALE GENOMIC DNA]</scope>
    <source>
        <strain evidence="3 4">S06</strain>
    </source>
</reference>
<dbReference type="GO" id="GO:0016787">
    <property type="term" value="F:hydrolase activity"/>
    <property type="evidence" value="ECO:0007669"/>
    <property type="project" value="InterPro"/>
</dbReference>
<dbReference type="InterPro" id="IPR027417">
    <property type="entry name" value="P-loop_NTPase"/>
</dbReference>
<proteinExistence type="predicted"/>
<feature type="domain" description="TOTE conflict system primase" evidence="2">
    <location>
        <begin position="2"/>
        <end position="89"/>
    </location>
</feature>
<dbReference type="GO" id="GO:0003677">
    <property type="term" value="F:DNA binding"/>
    <property type="evidence" value="ECO:0007669"/>
    <property type="project" value="InterPro"/>
</dbReference>
<evidence type="ECO:0000313" key="4">
    <source>
        <dbReference type="Proteomes" id="UP000580051"/>
    </source>
</evidence>
<dbReference type="Pfam" id="PF04851">
    <property type="entry name" value="ResIII"/>
    <property type="match status" value="1"/>
</dbReference>
<sequence length="318" mass="35488">SLARKLGCAILTRTMERRHQIGLDSYDRFFPGQDTMPKGGFGSLIALPLQRGPTEKGNSVFLSRELDVYADQWLFLSSIKRMQIENLEAIVKEALRSGMIIGVRISLTDEEAQEDPWTLPPSKKKAEEPIKGPFPETVRIVRSNLAYIEKNGLAPAMLNRLVRLAAFQNPDFYKAQAMRLSTFGKPRIIGCAEDFPFHIGLPRGCLDGALELFKSYGIKSEIVDERFEGVPIDVVFNGELRPLQKEAGSKLLEDDIGILSAPTAFGKTVIGAWLIAERKVNSLVLVHRQQLMDQWRERLALFLGLPIEKLGQVGGGKK</sequence>
<dbReference type="Pfam" id="PF22548">
    <property type="entry name" value="AEP-TOTE"/>
    <property type="match status" value="1"/>
</dbReference>
<dbReference type="SUPFAM" id="SSF52540">
    <property type="entry name" value="P-loop containing nucleoside triphosphate hydrolases"/>
    <property type="match status" value="1"/>
</dbReference>
<feature type="domain" description="Helicase/UvrB N-terminal" evidence="1">
    <location>
        <begin position="239"/>
        <end position="304"/>
    </location>
</feature>
<dbReference type="InterPro" id="IPR054347">
    <property type="entry name" value="TOTE_primase"/>
</dbReference>
<comment type="caution">
    <text evidence="3">The sequence shown here is derived from an EMBL/GenBank/DDBJ whole genome shotgun (WGS) entry which is preliminary data.</text>
</comment>
<dbReference type="EMBL" id="BLRV01000280">
    <property type="protein sequence ID" value="GFP22235.1"/>
    <property type="molecule type" value="Genomic_DNA"/>
</dbReference>
<evidence type="ECO:0000259" key="1">
    <source>
        <dbReference type="Pfam" id="PF04851"/>
    </source>
</evidence>
<evidence type="ECO:0000259" key="2">
    <source>
        <dbReference type="Pfam" id="PF22548"/>
    </source>
</evidence>
<gene>
    <name evidence="3" type="ORF">HKBW3S06_01462</name>
</gene>
<accession>A0A6V8NPM9</accession>
<evidence type="ECO:0008006" key="5">
    <source>
        <dbReference type="Google" id="ProtNLM"/>
    </source>
</evidence>
<name>A0A6V8NPM9_9ACTN</name>
<feature type="non-terminal residue" evidence="3">
    <location>
        <position position="1"/>
    </location>
</feature>
<organism evidence="3 4">
    <name type="scientific">Candidatus Hakubella thermalkaliphila</name>
    <dbReference type="NCBI Taxonomy" id="2754717"/>
    <lineage>
        <taxon>Bacteria</taxon>
        <taxon>Bacillati</taxon>
        <taxon>Actinomycetota</taxon>
        <taxon>Actinomycetota incertae sedis</taxon>
        <taxon>Candidatus Hakubellales</taxon>
        <taxon>Candidatus Hakubellaceae</taxon>
        <taxon>Candidatus Hakubella</taxon>
    </lineage>
</organism>
<dbReference type="InterPro" id="IPR006935">
    <property type="entry name" value="Helicase/UvrB_N"/>
</dbReference>
<evidence type="ECO:0000313" key="3">
    <source>
        <dbReference type="EMBL" id="GFP22235.1"/>
    </source>
</evidence>
<feature type="non-terminal residue" evidence="3">
    <location>
        <position position="318"/>
    </location>
</feature>
<dbReference type="AlphaFoldDB" id="A0A6V8NPM9"/>
<protein>
    <recommendedName>
        <fullName evidence="5">Helicase/UvrB N-terminal domain-containing protein</fullName>
    </recommendedName>
</protein>